<proteinExistence type="inferred from homology"/>
<evidence type="ECO:0000256" key="14">
    <source>
        <dbReference type="ARBA" id="ARBA00023098"/>
    </source>
</evidence>
<keyword evidence="21" id="KW-1185">Reference proteome</keyword>
<evidence type="ECO:0000313" key="20">
    <source>
        <dbReference type="EMBL" id="SFU62470.1"/>
    </source>
</evidence>
<evidence type="ECO:0000256" key="10">
    <source>
        <dbReference type="ARBA" id="ARBA00022679"/>
    </source>
</evidence>
<evidence type="ECO:0000256" key="6">
    <source>
        <dbReference type="ARBA" id="ARBA00012487"/>
    </source>
</evidence>
<evidence type="ECO:0000256" key="12">
    <source>
        <dbReference type="ARBA" id="ARBA00022695"/>
    </source>
</evidence>
<dbReference type="RefSeq" id="WP_093025598.1">
    <property type="nucleotide sequence ID" value="NZ_FPBK01000010.1"/>
</dbReference>
<keyword evidence="12 18" id="KW-0548">Nucleotidyltransferase</keyword>
<comment type="subcellular location">
    <subcellularLocation>
        <location evidence="2">Cell membrane</location>
        <topology evidence="2">Multi-pass membrane protein</topology>
    </subcellularLocation>
</comment>
<name>A0A1I7HP46_9FLAO</name>
<gene>
    <name evidence="20" type="ORF">SAMN05216480_11090</name>
</gene>
<feature type="transmembrane region" description="Helical" evidence="19">
    <location>
        <begin position="140"/>
        <end position="162"/>
    </location>
</feature>
<dbReference type="EMBL" id="FPBK01000010">
    <property type="protein sequence ID" value="SFU62470.1"/>
    <property type="molecule type" value="Genomic_DNA"/>
</dbReference>
<evidence type="ECO:0000256" key="8">
    <source>
        <dbReference type="ARBA" id="ARBA00022475"/>
    </source>
</evidence>
<keyword evidence="8" id="KW-1003">Cell membrane</keyword>
<dbReference type="Pfam" id="PF01148">
    <property type="entry name" value="CTP_transf_1"/>
    <property type="match status" value="1"/>
</dbReference>
<keyword evidence="15 19" id="KW-0472">Membrane</keyword>
<dbReference type="PANTHER" id="PTHR46382">
    <property type="entry name" value="PHOSPHATIDATE CYTIDYLYLTRANSFERASE"/>
    <property type="match status" value="1"/>
</dbReference>
<feature type="transmembrane region" description="Helical" evidence="19">
    <location>
        <begin position="208"/>
        <end position="228"/>
    </location>
</feature>
<keyword evidence="16" id="KW-0594">Phospholipid biosynthesis</keyword>
<evidence type="ECO:0000256" key="17">
    <source>
        <dbReference type="ARBA" id="ARBA00023264"/>
    </source>
</evidence>
<dbReference type="GO" id="GO:0005886">
    <property type="term" value="C:plasma membrane"/>
    <property type="evidence" value="ECO:0007669"/>
    <property type="project" value="UniProtKB-SubCell"/>
</dbReference>
<comment type="catalytic activity">
    <reaction evidence="1 18">
        <text>a 1,2-diacyl-sn-glycero-3-phosphate + CTP + H(+) = a CDP-1,2-diacyl-sn-glycerol + diphosphate</text>
        <dbReference type="Rhea" id="RHEA:16229"/>
        <dbReference type="ChEBI" id="CHEBI:15378"/>
        <dbReference type="ChEBI" id="CHEBI:33019"/>
        <dbReference type="ChEBI" id="CHEBI:37563"/>
        <dbReference type="ChEBI" id="CHEBI:58332"/>
        <dbReference type="ChEBI" id="CHEBI:58608"/>
        <dbReference type="EC" id="2.7.7.41"/>
    </reaction>
</comment>
<evidence type="ECO:0000256" key="13">
    <source>
        <dbReference type="ARBA" id="ARBA00022989"/>
    </source>
</evidence>
<dbReference type="GO" id="GO:0016024">
    <property type="term" value="P:CDP-diacylglycerol biosynthetic process"/>
    <property type="evidence" value="ECO:0007669"/>
    <property type="project" value="UniProtKB-UniPathway"/>
</dbReference>
<evidence type="ECO:0000256" key="7">
    <source>
        <dbReference type="ARBA" id="ARBA00019373"/>
    </source>
</evidence>
<dbReference type="UniPathway" id="UPA00557">
    <property type="reaction ID" value="UER00614"/>
</dbReference>
<reference evidence="21" key="1">
    <citation type="submission" date="2016-10" db="EMBL/GenBank/DDBJ databases">
        <authorList>
            <person name="Varghese N."/>
            <person name="Submissions S."/>
        </authorList>
    </citation>
    <scope>NUCLEOTIDE SEQUENCE [LARGE SCALE GENOMIC DNA]</scope>
    <source>
        <strain evidence="21">CGMCC 1.12333</strain>
    </source>
</reference>
<dbReference type="OrthoDB" id="9799199at2"/>
<feature type="transmembrane region" description="Helical" evidence="19">
    <location>
        <begin position="82"/>
        <end position="102"/>
    </location>
</feature>
<dbReference type="EC" id="2.7.7.41" evidence="6 18"/>
<evidence type="ECO:0000256" key="16">
    <source>
        <dbReference type="ARBA" id="ARBA00023209"/>
    </source>
</evidence>
<evidence type="ECO:0000256" key="9">
    <source>
        <dbReference type="ARBA" id="ARBA00022516"/>
    </source>
</evidence>
<comment type="pathway">
    <text evidence="3 18">Phospholipid metabolism; CDP-diacylglycerol biosynthesis; CDP-diacylglycerol from sn-glycerol 3-phosphate: step 3/3.</text>
</comment>
<evidence type="ECO:0000256" key="4">
    <source>
        <dbReference type="ARBA" id="ARBA00005189"/>
    </source>
</evidence>
<protein>
    <recommendedName>
        <fullName evidence="7 18">Phosphatidate cytidylyltransferase</fullName>
        <ecNumber evidence="6 18">2.7.7.41</ecNumber>
    </recommendedName>
</protein>
<feature type="transmembrane region" description="Helical" evidence="19">
    <location>
        <begin position="114"/>
        <end position="134"/>
    </location>
</feature>
<keyword evidence="17" id="KW-1208">Phospholipid metabolism</keyword>
<evidence type="ECO:0000256" key="19">
    <source>
        <dbReference type="SAM" id="Phobius"/>
    </source>
</evidence>
<sequence length="276" mass="31221">MRELLKRCITGIIYVVLVVAAAWLNSDAFDFLFMIFGIACLHEFKKMVHLKGYSIFIGFLLLWWIFIYLLEEKSSGIYKENAVNILMGLTLVTNLILIRNLFSKKQRDGILSKLQKYIISLFYIGAGCIFLTMIPYQNHAFAKMLIIGIFILIWVNDSFAYLTGRAFGKRKLFERVSPKKTIEGFIGGLIFAIIASIILFNYTDEMNLTKWIALAIVIVIFGTLGDLVESKFKRTAGVKDSGAILPGHGGMLDRLDSLIFAAPFAYACIQFLNYVS</sequence>
<organism evidence="20 21">
    <name type="scientific">Pustulibacterium marinum</name>
    <dbReference type="NCBI Taxonomy" id="1224947"/>
    <lineage>
        <taxon>Bacteria</taxon>
        <taxon>Pseudomonadati</taxon>
        <taxon>Bacteroidota</taxon>
        <taxon>Flavobacteriia</taxon>
        <taxon>Flavobacteriales</taxon>
        <taxon>Flavobacteriaceae</taxon>
        <taxon>Pustulibacterium</taxon>
    </lineage>
</organism>
<feature type="transmembrane region" description="Helical" evidence="19">
    <location>
        <begin position="182"/>
        <end position="202"/>
    </location>
</feature>
<keyword evidence="13 19" id="KW-1133">Transmembrane helix</keyword>
<evidence type="ECO:0000256" key="15">
    <source>
        <dbReference type="ARBA" id="ARBA00023136"/>
    </source>
</evidence>
<evidence type="ECO:0000313" key="21">
    <source>
        <dbReference type="Proteomes" id="UP000199138"/>
    </source>
</evidence>
<keyword evidence="11 18" id="KW-0812">Transmembrane</keyword>
<dbReference type="PANTHER" id="PTHR46382:SF1">
    <property type="entry name" value="PHOSPHATIDATE CYTIDYLYLTRANSFERASE"/>
    <property type="match status" value="1"/>
</dbReference>
<keyword evidence="9" id="KW-0444">Lipid biosynthesis</keyword>
<evidence type="ECO:0000256" key="5">
    <source>
        <dbReference type="ARBA" id="ARBA00010185"/>
    </source>
</evidence>
<dbReference type="Proteomes" id="UP000199138">
    <property type="component" value="Unassembled WGS sequence"/>
</dbReference>
<evidence type="ECO:0000256" key="3">
    <source>
        <dbReference type="ARBA" id="ARBA00005119"/>
    </source>
</evidence>
<dbReference type="STRING" id="1224947.SAMN05216480_11090"/>
<keyword evidence="14" id="KW-0443">Lipid metabolism</keyword>
<evidence type="ECO:0000256" key="2">
    <source>
        <dbReference type="ARBA" id="ARBA00004651"/>
    </source>
</evidence>
<feature type="transmembrane region" description="Helical" evidence="19">
    <location>
        <begin position="12"/>
        <end position="41"/>
    </location>
</feature>
<keyword evidence="10 18" id="KW-0808">Transferase</keyword>
<evidence type="ECO:0000256" key="18">
    <source>
        <dbReference type="RuleBase" id="RU003938"/>
    </source>
</evidence>
<dbReference type="PROSITE" id="PS01315">
    <property type="entry name" value="CDS"/>
    <property type="match status" value="1"/>
</dbReference>
<dbReference type="AlphaFoldDB" id="A0A1I7HP46"/>
<comment type="similarity">
    <text evidence="5 18">Belongs to the CDS family.</text>
</comment>
<feature type="transmembrane region" description="Helical" evidence="19">
    <location>
        <begin position="53"/>
        <end position="70"/>
    </location>
</feature>
<dbReference type="GO" id="GO:0004605">
    <property type="term" value="F:phosphatidate cytidylyltransferase activity"/>
    <property type="evidence" value="ECO:0007669"/>
    <property type="project" value="UniProtKB-EC"/>
</dbReference>
<evidence type="ECO:0000256" key="1">
    <source>
        <dbReference type="ARBA" id="ARBA00001698"/>
    </source>
</evidence>
<accession>A0A1I7HP46</accession>
<dbReference type="InterPro" id="IPR000374">
    <property type="entry name" value="PC_trans"/>
</dbReference>
<evidence type="ECO:0000256" key="11">
    <source>
        <dbReference type="ARBA" id="ARBA00022692"/>
    </source>
</evidence>
<comment type="pathway">
    <text evidence="4">Lipid metabolism.</text>
</comment>